<feature type="region of interest" description="Disordered" evidence="3">
    <location>
        <begin position="481"/>
        <end position="574"/>
    </location>
</feature>
<dbReference type="GO" id="GO:0051764">
    <property type="term" value="P:actin crosslink formation"/>
    <property type="evidence" value="ECO:0007669"/>
    <property type="project" value="TreeGrafter"/>
</dbReference>
<dbReference type="Pfam" id="PF08397">
    <property type="entry name" value="IMD"/>
    <property type="match status" value="1"/>
</dbReference>
<evidence type="ECO:0000256" key="1">
    <source>
        <dbReference type="ARBA" id="ARBA00022443"/>
    </source>
</evidence>
<keyword evidence="7" id="KW-1185">Reference proteome</keyword>
<dbReference type="PROSITE" id="PS51338">
    <property type="entry name" value="IMD"/>
    <property type="match status" value="1"/>
</dbReference>
<feature type="domain" description="SH3" evidence="4">
    <location>
        <begin position="352"/>
        <end position="413"/>
    </location>
</feature>
<gene>
    <name evidence="6" type="ORF">V9T40_009255</name>
</gene>
<feature type="compositionally biased region" description="Pro residues" evidence="3">
    <location>
        <begin position="487"/>
        <end position="497"/>
    </location>
</feature>
<comment type="caution">
    <text evidence="6">The sequence shown here is derived from an EMBL/GenBank/DDBJ whole genome shotgun (WGS) entry which is preliminary data.</text>
</comment>
<evidence type="ECO:0000313" key="6">
    <source>
        <dbReference type="EMBL" id="KAK7601814.1"/>
    </source>
</evidence>
<dbReference type="GO" id="GO:0051017">
    <property type="term" value="P:actin filament bundle assembly"/>
    <property type="evidence" value="ECO:0007669"/>
    <property type="project" value="TreeGrafter"/>
</dbReference>
<dbReference type="PANTHER" id="PTHR14206">
    <property type="entry name" value="BRAIN-SPECIFIC ANGIOGENESIS INHIBITOR 1-ASSOCIATED PROTEIN 2"/>
    <property type="match status" value="1"/>
</dbReference>
<dbReference type="InterPro" id="IPR036028">
    <property type="entry name" value="SH3-like_dom_sf"/>
</dbReference>
<evidence type="ECO:0000256" key="3">
    <source>
        <dbReference type="SAM" id="MobiDB-lite"/>
    </source>
</evidence>
<dbReference type="GO" id="GO:0005654">
    <property type="term" value="C:nucleoplasm"/>
    <property type="evidence" value="ECO:0007669"/>
    <property type="project" value="TreeGrafter"/>
</dbReference>
<accession>A0AAN9TZ92</accession>
<feature type="compositionally biased region" description="Basic and acidic residues" evidence="3">
    <location>
        <begin position="771"/>
        <end position="781"/>
    </location>
</feature>
<dbReference type="PANTHER" id="PTHR14206:SF7">
    <property type="entry name" value="INSULIN RECEPTOR SUBSTRATE 53 KDA, ISOFORM A"/>
    <property type="match status" value="1"/>
</dbReference>
<dbReference type="GO" id="GO:0005829">
    <property type="term" value="C:cytosol"/>
    <property type="evidence" value="ECO:0007669"/>
    <property type="project" value="TreeGrafter"/>
</dbReference>
<feature type="domain" description="IMD" evidence="5">
    <location>
        <begin position="1"/>
        <end position="256"/>
    </location>
</feature>
<dbReference type="SUPFAM" id="SSF103657">
    <property type="entry name" value="BAR/IMD domain-like"/>
    <property type="match status" value="1"/>
</dbReference>
<dbReference type="GO" id="GO:0007009">
    <property type="term" value="P:plasma membrane organization"/>
    <property type="evidence" value="ECO:0007669"/>
    <property type="project" value="InterPro"/>
</dbReference>
<dbReference type="InterPro" id="IPR013606">
    <property type="entry name" value="I-BAR_dom"/>
</dbReference>
<name>A0AAN9TZ92_9HEMI</name>
<keyword evidence="1 2" id="KW-0728">SH3 domain</keyword>
<dbReference type="AlphaFoldDB" id="A0AAN9TZ92"/>
<dbReference type="PROSITE" id="PS50002">
    <property type="entry name" value="SH3"/>
    <property type="match status" value="1"/>
</dbReference>
<evidence type="ECO:0000259" key="5">
    <source>
        <dbReference type="PROSITE" id="PS51338"/>
    </source>
</evidence>
<evidence type="ECO:0008006" key="8">
    <source>
        <dbReference type="Google" id="ProtNLM"/>
    </source>
</evidence>
<proteinExistence type="predicted"/>
<evidence type="ECO:0000256" key="2">
    <source>
        <dbReference type="PROSITE-ProRule" id="PRU00192"/>
    </source>
</evidence>
<feature type="compositionally biased region" description="Polar residues" evidence="3">
    <location>
        <begin position="524"/>
        <end position="539"/>
    </location>
</feature>
<reference evidence="6 7" key="1">
    <citation type="submission" date="2024-03" db="EMBL/GenBank/DDBJ databases">
        <title>Adaptation during the transition from Ophiocordyceps entomopathogen to insect associate is accompanied by gene loss and intensified selection.</title>
        <authorList>
            <person name="Ward C.M."/>
            <person name="Onetto C.A."/>
            <person name="Borneman A.R."/>
        </authorList>
    </citation>
    <scope>NUCLEOTIDE SEQUENCE [LARGE SCALE GENOMIC DNA]</scope>
    <source>
        <strain evidence="6">AWRI1</strain>
        <tissue evidence="6">Single Adult Female</tissue>
    </source>
</reference>
<feature type="region of interest" description="Disordered" evidence="3">
    <location>
        <begin position="732"/>
        <end position="804"/>
    </location>
</feature>
<dbReference type="EMBL" id="JBBCAQ010000010">
    <property type="protein sequence ID" value="KAK7601814.1"/>
    <property type="molecule type" value="Genomic_DNA"/>
</dbReference>
<protein>
    <recommendedName>
        <fullName evidence="8">Brain-specific angiogenesis inhibitor 1-associated protein 2</fullName>
    </recommendedName>
</protein>
<organism evidence="6 7">
    <name type="scientific">Parthenolecanium corni</name>
    <dbReference type="NCBI Taxonomy" id="536013"/>
    <lineage>
        <taxon>Eukaryota</taxon>
        <taxon>Metazoa</taxon>
        <taxon>Ecdysozoa</taxon>
        <taxon>Arthropoda</taxon>
        <taxon>Hexapoda</taxon>
        <taxon>Insecta</taxon>
        <taxon>Pterygota</taxon>
        <taxon>Neoptera</taxon>
        <taxon>Paraneoptera</taxon>
        <taxon>Hemiptera</taxon>
        <taxon>Sternorrhyncha</taxon>
        <taxon>Coccoidea</taxon>
        <taxon>Coccidae</taxon>
        <taxon>Parthenolecanium</taxon>
    </lineage>
</organism>
<dbReference type="InterPro" id="IPR001452">
    <property type="entry name" value="SH3_domain"/>
</dbReference>
<dbReference type="CDD" id="cd11779">
    <property type="entry name" value="SH3_Irsp53_BAIAP2L"/>
    <property type="match status" value="1"/>
</dbReference>
<dbReference type="Proteomes" id="UP001367676">
    <property type="component" value="Unassembled WGS sequence"/>
</dbReference>
<feature type="compositionally biased region" description="Basic residues" evidence="3">
    <location>
        <begin position="558"/>
        <end position="568"/>
    </location>
</feature>
<dbReference type="InterPro" id="IPR027681">
    <property type="entry name" value="IRSp53/IRTKS/Pinkbar"/>
</dbReference>
<dbReference type="SUPFAM" id="SSF50044">
    <property type="entry name" value="SH3-domain"/>
    <property type="match status" value="1"/>
</dbReference>
<sequence>MTLFAGSVLEISNWIPGTKLREISINILEKFNPGTRQMINAGKAYLKALHGAAAASRIYVDAITKLARQAQQATWFGCTDIGSALMQIVEVYKETQAQQMNILKAFYVDVLVPLETNLEKDTKVVQTEQKRFLQQHKQHIDSYTKAATTVKKYRKKHGRNSKNMDKELKSMQILEEQKNKLDDFCEQSLKHAMTQERRRYGFVLERQSSLAKHKMAFYEKQQALVAKYLDNWTEIAKSREQIPESVENMFTTNLTQINFYPEDQPEGGDSPEEDIVSLNSQLRKTRSVESSCLESTTNGGQEITAEIKQHPLLKAKSDYNVNDSSLSLHRAEENGAGTLQKSKSPSTGNTWENKYLVRALYSYLSNGENQLSFLKGDFISVIGERNKGWQYGENLRTKFSGWFPTAYTEQMADDEANSTSPRRYRKNSFSLKSSEIYASSPNIDNDDTEKIGTKYLSSKQPTHKFGDSIVKRHQNQVRRVQENPFSSIPPPVMPAPIAPISNTDTVQRDPRGSPAQAVGGKKAQNGNASLHSSNDSGFSNDPPPAPDVDYSDDDINGRRSHTLVKKRPDKAAPAKATTNLVNGKKKEYNSSVCDWLNGEVGNGDYSSSTLYKRRHAPIRQSSSVGHLVTLGRLSTGPSEKEAAVFDKKIKRTKSLWKFKKADDVLEGMSLWKHRSLVDINSSSSAGAAGVDPTFSRGTPVLDKRMTVTREISVDSGDENSTIMNGVSGSGLISNAGTQGKAAGKSSQLYESRRRVDVSDESDSDQESCIVVDDHRKTDSVESNKLPRTHLAKANGTPAKENGFKEYKDNESDMVFESNKLQTFKYNTMANSWYDSWGERRKK</sequence>
<dbReference type="SMART" id="SM00326">
    <property type="entry name" value="SH3"/>
    <property type="match status" value="1"/>
</dbReference>
<dbReference type="GO" id="GO:0030838">
    <property type="term" value="P:positive regulation of actin filament polymerization"/>
    <property type="evidence" value="ECO:0007669"/>
    <property type="project" value="TreeGrafter"/>
</dbReference>
<evidence type="ECO:0000313" key="7">
    <source>
        <dbReference type="Proteomes" id="UP001367676"/>
    </source>
</evidence>
<dbReference type="InterPro" id="IPR027267">
    <property type="entry name" value="AH/BAR_dom_sf"/>
</dbReference>
<dbReference type="Gene3D" id="1.20.1270.60">
    <property type="entry name" value="Arfaptin homology (AH) domain/BAR domain"/>
    <property type="match status" value="1"/>
</dbReference>
<dbReference type="Pfam" id="PF00018">
    <property type="entry name" value="SH3_1"/>
    <property type="match status" value="1"/>
</dbReference>
<evidence type="ECO:0000259" key="4">
    <source>
        <dbReference type="PROSITE" id="PS50002"/>
    </source>
</evidence>
<dbReference type="Gene3D" id="2.30.30.40">
    <property type="entry name" value="SH3 Domains"/>
    <property type="match status" value="1"/>
</dbReference>